<dbReference type="EMBL" id="JACHVB010000043">
    <property type="protein sequence ID" value="MBC2595548.1"/>
    <property type="molecule type" value="Genomic_DNA"/>
</dbReference>
<organism evidence="1 2">
    <name type="scientific">Ruficoccus amylovorans</name>
    <dbReference type="NCBI Taxonomy" id="1804625"/>
    <lineage>
        <taxon>Bacteria</taxon>
        <taxon>Pseudomonadati</taxon>
        <taxon>Verrucomicrobiota</taxon>
        <taxon>Opitutia</taxon>
        <taxon>Puniceicoccales</taxon>
        <taxon>Cerasicoccaceae</taxon>
        <taxon>Ruficoccus</taxon>
    </lineage>
</organism>
<keyword evidence="2" id="KW-1185">Reference proteome</keyword>
<name>A0A842HHS4_9BACT</name>
<evidence type="ECO:0000313" key="1">
    <source>
        <dbReference type="EMBL" id="MBC2595548.1"/>
    </source>
</evidence>
<comment type="caution">
    <text evidence="1">The sequence shown here is derived from an EMBL/GenBank/DDBJ whole genome shotgun (WGS) entry which is preliminary data.</text>
</comment>
<evidence type="ECO:0000313" key="2">
    <source>
        <dbReference type="Proteomes" id="UP000546464"/>
    </source>
</evidence>
<reference evidence="1 2" key="1">
    <citation type="submission" date="2020-07" db="EMBL/GenBank/DDBJ databases">
        <authorList>
            <person name="Feng X."/>
        </authorList>
    </citation>
    <scope>NUCLEOTIDE SEQUENCE [LARGE SCALE GENOMIC DNA]</scope>
    <source>
        <strain evidence="1 2">JCM31066</strain>
    </source>
</reference>
<proteinExistence type="predicted"/>
<dbReference type="AlphaFoldDB" id="A0A842HHS4"/>
<dbReference type="Pfam" id="PF22091">
    <property type="entry name" value="DUF6941"/>
    <property type="match status" value="1"/>
</dbReference>
<protein>
    <submittedName>
        <fullName evidence="1">Uncharacterized protein</fullName>
    </submittedName>
</protein>
<dbReference type="Proteomes" id="UP000546464">
    <property type="component" value="Unassembled WGS sequence"/>
</dbReference>
<gene>
    <name evidence="1" type="ORF">H5P28_14875</name>
</gene>
<dbReference type="InterPro" id="IPR054221">
    <property type="entry name" value="DUF6941"/>
</dbReference>
<accession>A0A842HHS4</accession>
<dbReference type="RefSeq" id="WP_185676499.1">
    <property type="nucleotide sequence ID" value="NZ_JACHVB010000043.1"/>
</dbReference>
<sequence>MQSKPQLLIFATCDGVHVEPSTGKHYLMGIFSSLRARDFPVVHPQMVWFISLTDVSVGEHTLNLSLGLPGMQPLMSVSRPFESKSPLHRIHIINQLQNVHFDQPGDYTAAIEVDDEPILVTSFGVIALGNPPTL</sequence>